<reference evidence="1" key="1">
    <citation type="submission" date="2021-05" db="EMBL/GenBank/DDBJ databases">
        <authorList>
            <person name="Scholz U."/>
            <person name="Mascher M."/>
            <person name="Fiebig A."/>
        </authorList>
    </citation>
    <scope>NUCLEOTIDE SEQUENCE [LARGE SCALE GENOMIC DNA]</scope>
</reference>
<proteinExistence type="predicted"/>
<organism evidence="1 2">
    <name type="scientific">Avena sativa</name>
    <name type="common">Oat</name>
    <dbReference type="NCBI Taxonomy" id="4498"/>
    <lineage>
        <taxon>Eukaryota</taxon>
        <taxon>Viridiplantae</taxon>
        <taxon>Streptophyta</taxon>
        <taxon>Embryophyta</taxon>
        <taxon>Tracheophyta</taxon>
        <taxon>Spermatophyta</taxon>
        <taxon>Magnoliopsida</taxon>
        <taxon>Liliopsida</taxon>
        <taxon>Poales</taxon>
        <taxon>Poaceae</taxon>
        <taxon>BOP clade</taxon>
        <taxon>Pooideae</taxon>
        <taxon>Poodae</taxon>
        <taxon>Poeae</taxon>
        <taxon>Poeae Chloroplast Group 1 (Aveneae type)</taxon>
        <taxon>Aveninae</taxon>
        <taxon>Avena</taxon>
    </lineage>
</organism>
<dbReference type="Proteomes" id="UP001732700">
    <property type="component" value="Chromosome 3C"/>
</dbReference>
<reference evidence="1" key="2">
    <citation type="submission" date="2025-09" db="UniProtKB">
        <authorList>
            <consortium name="EnsemblPlants"/>
        </authorList>
    </citation>
    <scope>IDENTIFICATION</scope>
</reference>
<keyword evidence="2" id="KW-1185">Reference proteome</keyword>
<sequence length="456" mass="49548">MSINGNSLKKQCGTGRDHKRSIKARRPTNHPLNHVCEVVEHVTYPPKDDIFGDLPLLESSKIMFHTGVDILPTVIEDSFLENQSGADAISETEQLKLKLTSDISKQMSAPLEDLVKKDQTPDKESTCISPDGAGRSHSFSAKFDGPLNHTSVTMEKTCLAEMQLKSADVPALSSYCKEGTKSGSSNPLQGCLYTNTDCFQEIKRTGISSATVTTRTEAINNDRDAAIPGKKSTDTCGRLVPSNFHTNTDCFQEIKRTGISSASDRTRIEEINKDRDAAVSGKKSTDICGRLVPSEHHLSREGSLLSVLSQGTANAGINTDTMSPCRSTPSKEYAPTPGPCKFASNIHHESRKSVDTCTPLSMDDQGSWYSKAYPGCSPASIGLPFMKLPGLERMEVSRYDLRTGENNFMNGRLKNTIRCQEQQPLSGMASIIQGQNIGFSDSQAGKKSPGRICDTG</sequence>
<dbReference type="EnsemblPlants" id="AVESA.00010b.r2.3CG0500570.1">
    <property type="protein sequence ID" value="AVESA.00010b.r2.3CG0500570.1.CDS.1"/>
    <property type="gene ID" value="AVESA.00010b.r2.3CG0500570"/>
</dbReference>
<evidence type="ECO:0000313" key="1">
    <source>
        <dbReference type="EnsemblPlants" id="AVESA.00010b.r2.3CG0500570.1.CDS.1"/>
    </source>
</evidence>
<evidence type="ECO:0000313" key="2">
    <source>
        <dbReference type="Proteomes" id="UP001732700"/>
    </source>
</evidence>
<accession>A0ACD5VRC5</accession>
<name>A0ACD5VRC5_AVESA</name>
<protein>
    <submittedName>
        <fullName evidence="1">Uncharacterized protein</fullName>
    </submittedName>
</protein>